<comment type="similarity">
    <text evidence="1">Belongs to the transferase hexapeptide repeat family.</text>
</comment>
<dbReference type="PANTHER" id="PTHR23416:SF23">
    <property type="entry name" value="ACETYLTRANSFERASE C18B11.09C-RELATED"/>
    <property type="match status" value="1"/>
</dbReference>
<organism evidence="4 5">
    <name type="scientific">Devosia subaequoris</name>
    <dbReference type="NCBI Taxonomy" id="395930"/>
    <lineage>
        <taxon>Bacteria</taxon>
        <taxon>Pseudomonadati</taxon>
        <taxon>Pseudomonadota</taxon>
        <taxon>Alphaproteobacteria</taxon>
        <taxon>Hyphomicrobiales</taxon>
        <taxon>Devosiaceae</taxon>
        <taxon>Devosia</taxon>
    </lineage>
</organism>
<dbReference type="PROSITE" id="PS00101">
    <property type="entry name" value="HEXAPEP_TRANSFERASES"/>
    <property type="match status" value="1"/>
</dbReference>
<keyword evidence="5" id="KW-1185">Reference proteome</keyword>
<accession>A0A7W6ILS5</accession>
<evidence type="ECO:0000256" key="2">
    <source>
        <dbReference type="ARBA" id="ARBA00022679"/>
    </source>
</evidence>
<dbReference type="InterPro" id="IPR051159">
    <property type="entry name" value="Hexapeptide_acetyltransf"/>
</dbReference>
<dbReference type="GO" id="GO:0005829">
    <property type="term" value="C:cytosol"/>
    <property type="evidence" value="ECO:0007669"/>
    <property type="project" value="TreeGrafter"/>
</dbReference>
<comment type="caution">
    <text evidence="4">The sequence shown here is derived from an EMBL/GenBank/DDBJ whole genome shotgun (WGS) entry which is preliminary data.</text>
</comment>
<gene>
    <name evidence="4" type="ORF">GGR20_000913</name>
</gene>
<dbReference type="InterPro" id="IPR011004">
    <property type="entry name" value="Trimer_LpxA-like_sf"/>
</dbReference>
<reference evidence="4 5" key="1">
    <citation type="submission" date="2020-08" db="EMBL/GenBank/DDBJ databases">
        <title>Genomic Encyclopedia of Type Strains, Phase IV (KMG-IV): sequencing the most valuable type-strain genomes for metagenomic binning, comparative biology and taxonomic classification.</title>
        <authorList>
            <person name="Goeker M."/>
        </authorList>
    </citation>
    <scope>NUCLEOTIDE SEQUENCE [LARGE SCALE GENOMIC DNA]</scope>
    <source>
        <strain evidence="4 5">DSM 23447</strain>
    </source>
</reference>
<sequence>MKWFINITKPFVQRLARAYDIRLERPLFATGQHPLVAPHGAERSIPKSCVFNTRSGSITIGDGVVFGEDVQVLTGKHLSVEEAEASGQPLHSVPAAGRDITIGRGAYIGTMAILIGPLNIGEYAVVGAGSVVTKDVPPRTFVAGVPAKVIRHFQ</sequence>
<dbReference type="PANTHER" id="PTHR23416">
    <property type="entry name" value="SIALIC ACID SYNTHASE-RELATED"/>
    <property type="match status" value="1"/>
</dbReference>
<dbReference type="AlphaFoldDB" id="A0A7W6ILS5"/>
<evidence type="ECO:0000256" key="3">
    <source>
        <dbReference type="ARBA" id="ARBA00022737"/>
    </source>
</evidence>
<keyword evidence="2 4" id="KW-0808">Transferase</keyword>
<dbReference type="Proteomes" id="UP000547011">
    <property type="component" value="Unassembled WGS sequence"/>
</dbReference>
<evidence type="ECO:0000313" key="5">
    <source>
        <dbReference type="Proteomes" id="UP000547011"/>
    </source>
</evidence>
<dbReference type="GO" id="GO:0008374">
    <property type="term" value="F:O-acyltransferase activity"/>
    <property type="evidence" value="ECO:0007669"/>
    <property type="project" value="TreeGrafter"/>
</dbReference>
<dbReference type="InterPro" id="IPR018357">
    <property type="entry name" value="Hexapep_transf_CS"/>
</dbReference>
<dbReference type="EMBL" id="JACIEW010000001">
    <property type="protein sequence ID" value="MBB4051295.1"/>
    <property type="molecule type" value="Genomic_DNA"/>
</dbReference>
<name>A0A7W6ILS5_9HYPH</name>
<proteinExistence type="inferred from homology"/>
<protein>
    <submittedName>
        <fullName evidence="4">Acetyltransferase-like isoleucine patch superfamily enzyme</fullName>
    </submittedName>
</protein>
<dbReference type="SUPFAM" id="SSF51161">
    <property type="entry name" value="Trimeric LpxA-like enzymes"/>
    <property type="match status" value="1"/>
</dbReference>
<evidence type="ECO:0000256" key="1">
    <source>
        <dbReference type="ARBA" id="ARBA00007274"/>
    </source>
</evidence>
<evidence type="ECO:0000313" key="4">
    <source>
        <dbReference type="EMBL" id="MBB4051295.1"/>
    </source>
</evidence>
<dbReference type="RefSeq" id="WP_183309995.1">
    <property type="nucleotide sequence ID" value="NZ_JACIEW010000001.1"/>
</dbReference>
<dbReference type="CDD" id="cd04647">
    <property type="entry name" value="LbH_MAT_like"/>
    <property type="match status" value="1"/>
</dbReference>
<keyword evidence="3" id="KW-0677">Repeat</keyword>
<dbReference type="Gene3D" id="2.160.10.10">
    <property type="entry name" value="Hexapeptide repeat proteins"/>
    <property type="match status" value="1"/>
</dbReference>